<proteinExistence type="predicted"/>
<dbReference type="PANTHER" id="PTHR36057:SF1">
    <property type="entry name" value="LIPOPROTEIN LIPID ATTACHMENT SITE-LIKE PROTEIN, PUTATIVE (DUF1223)-RELATED"/>
    <property type="match status" value="1"/>
</dbReference>
<organism evidence="1 2">
    <name type="scientific">Fusarium kuroshium</name>
    <dbReference type="NCBI Taxonomy" id="2010991"/>
    <lineage>
        <taxon>Eukaryota</taxon>
        <taxon>Fungi</taxon>
        <taxon>Dikarya</taxon>
        <taxon>Ascomycota</taxon>
        <taxon>Pezizomycotina</taxon>
        <taxon>Sordariomycetes</taxon>
        <taxon>Hypocreomycetidae</taxon>
        <taxon>Hypocreales</taxon>
        <taxon>Nectriaceae</taxon>
        <taxon>Fusarium</taxon>
        <taxon>Fusarium solani species complex</taxon>
    </lineage>
</organism>
<reference evidence="1 2" key="1">
    <citation type="submission" date="2017-06" db="EMBL/GenBank/DDBJ databases">
        <title>Comparative genomic analysis of Ambrosia Fusariam Clade fungi.</title>
        <authorList>
            <person name="Stajich J.E."/>
            <person name="Carrillo J."/>
            <person name="Kijimoto T."/>
            <person name="Eskalen A."/>
            <person name="O'Donnell K."/>
            <person name="Kasson M."/>
        </authorList>
    </citation>
    <scope>NUCLEOTIDE SEQUENCE [LARGE SCALE GENOMIC DNA]</scope>
    <source>
        <strain evidence="1">UCR3666</strain>
    </source>
</reference>
<dbReference type="AlphaFoldDB" id="A0A3M2SBB0"/>
<protein>
    <recommendedName>
        <fullName evidence="3">DUF1223 domain-containing protein</fullName>
    </recommendedName>
</protein>
<gene>
    <name evidence="1" type="ORF">CDV36_005488</name>
</gene>
<comment type="caution">
    <text evidence="1">The sequence shown here is derived from an EMBL/GenBank/DDBJ whole genome shotgun (WGS) entry which is preliminary data.</text>
</comment>
<dbReference type="InterPro" id="IPR036249">
    <property type="entry name" value="Thioredoxin-like_sf"/>
</dbReference>
<dbReference type="STRING" id="2010991.A0A3M2SBB0"/>
<sequence length="259" mass="28127">MASLLAKLFRRKKQPPMVCAVALDDHGHPIGEDPNHKHTAACFVDFEPLSLIELFQSQGCQSCPAAVPDILDATKDPNLILLTYNVTLFDHTGWKDTFATTTSDQRQRAYAMKWHRKSIFTPQVVINGVADGSSAGDVPQLVQQARTARAGMGWNIYLDANDTDVRIDSTAEMVDKHDIIVILYRASDEKVKIGKGPNKGKKLNHRNAVTTVMKIGEWTGGNLTLPLPASRDSMKPGEEAVVILQEGGAGGSIAAVAKV</sequence>
<dbReference type="EMBL" id="NKUJ01000076">
    <property type="protein sequence ID" value="RMJ14857.1"/>
    <property type="molecule type" value="Genomic_DNA"/>
</dbReference>
<evidence type="ECO:0000313" key="2">
    <source>
        <dbReference type="Proteomes" id="UP000277212"/>
    </source>
</evidence>
<accession>A0A3M2SBB0</accession>
<evidence type="ECO:0008006" key="3">
    <source>
        <dbReference type="Google" id="ProtNLM"/>
    </source>
</evidence>
<dbReference type="InterPro" id="IPR010634">
    <property type="entry name" value="DUF1223"/>
</dbReference>
<dbReference type="Pfam" id="PF06764">
    <property type="entry name" value="DUF1223"/>
    <property type="match status" value="1"/>
</dbReference>
<keyword evidence="2" id="KW-1185">Reference proteome</keyword>
<dbReference type="Proteomes" id="UP000277212">
    <property type="component" value="Unassembled WGS sequence"/>
</dbReference>
<dbReference type="SUPFAM" id="SSF52833">
    <property type="entry name" value="Thioredoxin-like"/>
    <property type="match status" value="1"/>
</dbReference>
<dbReference type="PANTHER" id="PTHR36057">
    <property type="match status" value="1"/>
</dbReference>
<dbReference type="OrthoDB" id="938668at2759"/>
<name>A0A3M2SBB0_9HYPO</name>
<evidence type="ECO:0000313" key="1">
    <source>
        <dbReference type="EMBL" id="RMJ14857.1"/>
    </source>
</evidence>